<keyword evidence="3" id="KW-0732">Signal</keyword>
<proteinExistence type="predicted"/>
<dbReference type="InterPro" id="IPR029044">
    <property type="entry name" value="Nucleotide-diphossugar_trans"/>
</dbReference>
<dbReference type="Proteomes" id="UP000013827">
    <property type="component" value="Unassembled WGS sequence"/>
</dbReference>
<feature type="chain" id="PRO_5044291395" description="Alpha 1,4-glycosyltransferase domain-containing protein" evidence="3">
    <location>
        <begin position="20"/>
        <end position="701"/>
    </location>
</feature>
<evidence type="ECO:0000256" key="2">
    <source>
        <dbReference type="SAM" id="MobiDB-lite"/>
    </source>
</evidence>
<name>A0A0D3JD23_EMIH1</name>
<dbReference type="Gene3D" id="3.90.550.20">
    <property type="match status" value="1"/>
</dbReference>
<dbReference type="SUPFAM" id="SSF53448">
    <property type="entry name" value="Nucleotide-diphospho-sugar transferases"/>
    <property type="match status" value="1"/>
</dbReference>
<dbReference type="Pfam" id="PF04488">
    <property type="entry name" value="Gly_transf_sug"/>
    <property type="match status" value="1"/>
</dbReference>
<dbReference type="PANTHER" id="PTHR32385">
    <property type="entry name" value="MANNOSYL PHOSPHORYLINOSITOL CERAMIDE SYNTHASE"/>
    <property type="match status" value="1"/>
</dbReference>
<dbReference type="GO" id="GO:0000030">
    <property type="term" value="F:mannosyltransferase activity"/>
    <property type="evidence" value="ECO:0007669"/>
    <property type="project" value="TreeGrafter"/>
</dbReference>
<dbReference type="PaxDb" id="2903-EOD21408"/>
<dbReference type="HOGENOM" id="CLU_393538_0_0_1"/>
<organism evidence="4 5">
    <name type="scientific">Emiliania huxleyi (strain CCMP1516)</name>
    <dbReference type="NCBI Taxonomy" id="280463"/>
    <lineage>
        <taxon>Eukaryota</taxon>
        <taxon>Haptista</taxon>
        <taxon>Haptophyta</taxon>
        <taxon>Prymnesiophyceae</taxon>
        <taxon>Isochrysidales</taxon>
        <taxon>Noelaerhabdaceae</taxon>
        <taxon>Emiliania</taxon>
    </lineage>
</organism>
<keyword evidence="1" id="KW-0808">Transferase</keyword>
<evidence type="ECO:0000256" key="3">
    <source>
        <dbReference type="SAM" id="SignalP"/>
    </source>
</evidence>
<reference evidence="4" key="2">
    <citation type="submission" date="2024-10" db="UniProtKB">
        <authorList>
            <consortium name="EnsemblProtists"/>
        </authorList>
    </citation>
    <scope>IDENTIFICATION</scope>
</reference>
<feature type="region of interest" description="Disordered" evidence="2">
    <location>
        <begin position="661"/>
        <end position="701"/>
    </location>
</feature>
<dbReference type="InterPro" id="IPR051706">
    <property type="entry name" value="Glycosyltransferase_domain"/>
</dbReference>
<dbReference type="InterPro" id="IPR007577">
    <property type="entry name" value="GlycoTrfase_DXD_sugar-bd_CS"/>
</dbReference>
<feature type="signal peptide" evidence="3">
    <location>
        <begin position="1"/>
        <end position="19"/>
    </location>
</feature>
<feature type="compositionally biased region" description="Gly residues" evidence="2">
    <location>
        <begin position="663"/>
        <end position="672"/>
    </location>
</feature>
<dbReference type="PANTHER" id="PTHR32385:SF23">
    <property type="entry name" value="NUCLEOTIDE-DIPHOSPHO-SUGAR TRANSFERASE"/>
    <property type="match status" value="1"/>
</dbReference>
<keyword evidence="5" id="KW-1185">Reference proteome</keyword>
<accession>A0A0D3JD23</accession>
<reference evidence="5" key="1">
    <citation type="journal article" date="2013" name="Nature">
        <title>Pan genome of the phytoplankton Emiliania underpins its global distribution.</title>
        <authorList>
            <person name="Read B.A."/>
            <person name="Kegel J."/>
            <person name="Klute M.J."/>
            <person name="Kuo A."/>
            <person name="Lefebvre S.C."/>
            <person name="Maumus F."/>
            <person name="Mayer C."/>
            <person name="Miller J."/>
            <person name="Monier A."/>
            <person name="Salamov A."/>
            <person name="Young J."/>
            <person name="Aguilar M."/>
            <person name="Claverie J.M."/>
            <person name="Frickenhaus S."/>
            <person name="Gonzalez K."/>
            <person name="Herman E.K."/>
            <person name="Lin Y.C."/>
            <person name="Napier J."/>
            <person name="Ogata H."/>
            <person name="Sarno A.F."/>
            <person name="Shmutz J."/>
            <person name="Schroeder D."/>
            <person name="de Vargas C."/>
            <person name="Verret F."/>
            <person name="von Dassow P."/>
            <person name="Valentin K."/>
            <person name="Van de Peer Y."/>
            <person name="Wheeler G."/>
            <person name="Dacks J.B."/>
            <person name="Delwiche C.F."/>
            <person name="Dyhrman S.T."/>
            <person name="Glockner G."/>
            <person name="John U."/>
            <person name="Richards T."/>
            <person name="Worden A.Z."/>
            <person name="Zhang X."/>
            <person name="Grigoriev I.V."/>
            <person name="Allen A.E."/>
            <person name="Bidle K."/>
            <person name="Borodovsky M."/>
            <person name="Bowler C."/>
            <person name="Brownlee C."/>
            <person name="Cock J.M."/>
            <person name="Elias M."/>
            <person name="Gladyshev V.N."/>
            <person name="Groth M."/>
            <person name="Guda C."/>
            <person name="Hadaegh A."/>
            <person name="Iglesias-Rodriguez M.D."/>
            <person name="Jenkins J."/>
            <person name="Jones B.M."/>
            <person name="Lawson T."/>
            <person name="Leese F."/>
            <person name="Lindquist E."/>
            <person name="Lobanov A."/>
            <person name="Lomsadze A."/>
            <person name="Malik S.B."/>
            <person name="Marsh M.E."/>
            <person name="Mackinder L."/>
            <person name="Mock T."/>
            <person name="Mueller-Roeber B."/>
            <person name="Pagarete A."/>
            <person name="Parker M."/>
            <person name="Probert I."/>
            <person name="Quesneville H."/>
            <person name="Raines C."/>
            <person name="Rensing S.A."/>
            <person name="Riano-Pachon D.M."/>
            <person name="Richier S."/>
            <person name="Rokitta S."/>
            <person name="Shiraiwa Y."/>
            <person name="Soanes D.M."/>
            <person name="van der Giezen M."/>
            <person name="Wahlund T.M."/>
            <person name="Williams B."/>
            <person name="Wilson W."/>
            <person name="Wolfe G."/>
            <person name="Wurch L.L."/>
        </authorList>
    </citation>
    <scope>NUCLEOTIDE SEQUENCE</scope>
</reference>
<evidence type="ECO:0000313" key="4">
    <source>
        <dbReference type="EnsemblProtists" id="EOD21408"/>
    </source>
</evidence>
<dbReference type="GeneID" id="17266953"/>
<dbReference type="RefSeq" id="XP_005773837.1">
    <property type="nucleotide sequence ID" value="XM_005773780.1"/>
</dbReference>
<sequence length="701" mass="75704">MPQAGLAGALGALALGALAATASKPAPGPVSAPARRLVVSFVVGLEGTGHHWYYAFWAQLAALALNEVACDQRLACRPNSSAAMKDLSDLVERITTPEPNSLEPEAALVRQLAVALAETVRSSPSATGLGVWTCSFHCGGKKSLDERYGPGRWPKLVALARAVQMASAALAPGIGLEPAFLVLERSPIESVISFTKHRHMRRGALKAFDNIAGMTRLMRDQRAILENELALLLRMSRAPATPVRIAVANFSAPPLDAAGLACLMQLSRASVRDALVATAISSAATPKWIKLMTSASHGSELNAAESAYVLDQLGRSDEQRQQSVLASLPSLKAWAARCAASTAETAAGRKKAAGPARRCPLPWSATHECTPATPCRGPFPRVLHLLWPTRDFMFAGHAAETEEALRHVGRLRQLNPGWELRVWTDEDCERLMRSAMPDRLRAWRDLTPKMKRFDAIRPLILHVYGGIYLDVDVECARPFDPLLADRPTTALLLRAPWKAANSHQKGLKCLKLHDQRACAPGCASPPAMASGNNLMGGAARHPLWLYYLDQIYDRKLPPQGGELVSVATHTGNGALERAVFAFLADHPSHRGSVRLLAAHEMQNTQLGQADCGYLVGENYSCSRLACRHVKSLSPVEIQEGGDDNAAKQRNLSRLRNLRLRGAAEGGGGGGGESELQKRLRRYRSEGGAGDPRVSGFDREYI</sequence>
<dbReference type="KEGG" id="ehx:EMIHUDRAFT_117197"/>
<dbReference type="EnsemblProtists" id="EOD21408">
    <property type="protein sequence ID" value="EOD21408"/>
    <property type="gene ID" value="EMIHUDRAFT_117197"/>
</dbReference>
<evidence type="ECO:0000256" key="1">
    <source>
        <dbReference type="ARBA" id="ARBA00022679"/>
    </source>
</evidence>
<dbReference type="GO" id="GO:0016020">
    <property type="term" value="C:membrane"/>
    <property type="evidence" value="ECO:0007669"/>
    <property type="project" value="GOC"/>
</dbReference>
<evidence type="ECO:0008006" key="6">
    <source>
        <dbReference type="Google" id="ProtNLM"/>
    </source>
</evidence>
<dbReference type="GO" id="GO:0051999">
    <property type="term" value="P:mannosyl-inositol phosphorylceramide biosynthetic process"/>
    <property type="evidence" value="ECO:0007669"/>
    <property type="project" value="TreeGrafter"/>
</dbReference>
<evidence type="ECO:0000313" key="5">
    <source>
        <dbReference type="Proteomes" id="UP000013827"/>
    </source>
</evidence>
<dbReference type="AlphaFoldDB" id="A0A0D3JD23"/>
<protein>
    <recommendedName>
        <fullName evidence="6">Alpha 1,4-glycosyltransferase domain-containing protein</fullName>
    </recommendedName>
</protein>